<keyword evidence="4" id="KW-1185">Reference proteome</keyword>
<evidence type="ECO:0000256" key="2">
    <source>
        <dbReference type="ARBA" id="ARBA00023125"/>
    </source>
</evidence>
<evidence type="ECO:0008006" key="5">
    <source>
        <dbReference type="Google" id="ProtNLM"/>
    </source>
</evidence>
<dbReference type="SUPFAM" id="SSF116734">
    <property type="entry name" value="DNA methylase specificity domain"/>
    <property type="match status" value="2"/>
</dbReference>
<gene>
    <name evidence="3" type="ORF">P8A18_15270</name>
</gene>
<keyword evidence="2" id="KW-0238">DNA-binding</keyword>
<dbReference type="RefSeq" id="WP_306055105.1">
    <property type="nucleotide sequence ID" value="NZ_CP120997.1"/>
</dbReference>
<organism evidence="3 4">
    <name type="scientific">Streptomyces castrisilvae</name>
    <dbReference type="NCBI Taxonomy" id="3033811"/>
    <lineage>
        <taxon>Bacteria</taxon>
        <taxon>Bacillati</taxon>
        <taxon>Actinomycetota</taxon>
        <taxon>Actinomycetes</taxon>
        <taxon>Kitasatosporales</taxon>
        <taxon>Streptomycetaceae</taxon>
        <taxon>Streptomyces</taxon>
    </lineage>
</organism>
<sequence length="422" mass="46329">MSVDLEWETAPLSSRLVRIDAGHSPDLPDAPAGAGDWGVLKVSAVHKDGFRPRENKAVGLVSGLIDSRYEVQPGDLLFSRANTPELVGASCIAIETPERLMLSDKTLRLVLDPDAADAHFVNICLSSPSLRRQIGLASSGSSRSMQNISQRAIRNFLLKWPTLKVQRRIVEILDAVSESERAVQAIISKLRTVRGGIALHGMESIMSSEVPSDWERVALREVVPSVDYGISVALDDDSRGVATLRMNNLLDGRPELGDLRYCPQDVQTKPLLRVGDVLFNRTNSIEHVGKSALWGGEIEKATFASYLVRLNPDFARLNPGYLVEWLQHPAIRQRVRSIATVAVQQVNVNPGRLRDLLIDFPTDLQKQAEIVASLEVCDRQISVERESLAKIRVMKQGISDALLNGGMGKLDRLTKAAESGAL</sequence>
<evidence type="ECO:0000313" key="3">
    <source>
        <dbReference type="EMBL" id="WLQ34711.1"/>
    </source>
</evidence>
<evidence type="ECO:0000313" key="4">
    <source>
        <dbReference type="Proteomes" id="UP001239522"/>
    </source>
</evidence>
<dbReference type="PANTHER" id="PTHR30408:SF12">
    <property type="entry name" value="TYPE I RESTRICTION ENZYME MJAVIII SPECIFICITY SUBUNIT"/>
    <property type="match status" value="1"/>
</dbReference>
<dbReference type="Proteomes" id="UP001239522">
    <property type="component" value="Chromosome"/>
</dbReference>
<protein>
    <recommendedName>
        <fullName evidence="5">Type I restriction modification DNA specificity domain-containing protein</fullName>
    </recommendedName>
</protein>
<dbReference type="PANTHER" id="PTHR30408">
    <property type="entry name" value="TYPE-1 RESTRICTION ENZYME ECOKI SPECIFICITY PROTEIN"/>
    <property type="match status" value="1"/>
</dbReference>
<name>A0ABY9HMG3_9ACTN</name>
<dbReference type="InterPro" id="IPR044946">
    <property type="entry name" value="Restrct_endonuc_typeI_TRD_sf"/>
</dbReference>
<reference evidence="3 4" key="1">
    <citation type="submission" date="2023-03" db="EMBL/GenBank/DDBJ databases">
        <title>Isolation and description of six Streptomyces strains from soil environments, able to metabolize different microbial glucans.</title>
        <authorList>
            <person name="Widen T."/>
            <person name="Larsbrink J."/>
        </authorList>
    </citation>
    <scope>NUCLEOTIDE SEQUENCE [LARGE SCALE GENOMIC DNA]</scope>
    <source>
        <strain evidence="3 4">Mut1</strain>
    </source>
</reference>
<dbReference type="CDD" id="cd17524">
    <property type="entry name" value="RMtype1_S_EcoUTORF5051P-TRD2-CR2_like"/>
    <property type="match status" value="1"/>
</dbReference>
<proteinExistence type="predicted"/>
<accession>A0ABY9HMG3</accession>
<evidence type="ECO:0000256" key="1">
    <source>
        <dbReference type="ARBA" id="ARBA00022747"/>
    </source>
</evidence>
<keyword evidence="1" id="KW-0680">Restriction system</keyword>
<dbReference type="InterPro" id="IPR052021">
    <property type="entry name" value="Type-I_RS_S_subunit"/>
</dbReference>
<dbReference type="Gene3D" id="3.90.220.20">
    <property type="entry name" value="DNA methylase specificity domains"/>
    <property type="match status" value="2"/>
</dbReference>
<dbReference type="EMBL" id="CP120997">
    <property type="protein sequence ID" value="WLQ34711.1"/>
    <property type="molecule type" value="Genomic_DNA"/>
</dbReference>